<protein>
    <recommendedName>
        <fullName evidence="8">Cocaine- and amphetamine-regulated transcript protein</fullName>
    </recommendedName>
</protein>
<dbReference type="GO" id="GO:0043410">
    <property type="term" value="P:positive regulation of MAPK cascade"/>
    <property type="evidence" value="ECO:0007669"/>
    <property type="project" value="InterPro"/>
</dbReference>
<dbReference type="SUPFAM" id="SSF64546">
    <property type="entry name" value="Satiety factor CART (cocaine and amphetamine regulated transcript)"/>
    <property type="match status" value="1"/>
</dbReference>
<comment type="caution">
    <text evidence="6">The sequence shown here is derived from an EMBL/GenBank/DDBJ whole genome shotgun (WGS) entry which is preliminary data.</text>
</comment>
<dbReference type="OrthoDB" id="9936511at2759"/>
<evidence type="ECO:0000256" key="5">
    <source>
        <dbReference type="SAM" id="SignalP"/>
    </source>
</evidence>
<dbReference type="Pfam" id="PF06373">
    <property type="entry name" value="CART"/>
    <property type="match status" value="1"/>
</dbReference>
<dbReference type="GO" id="GO:0009267">
    <property type="term" value="P:cellular response to starvation"/>
    <property type="evidence" value="ECO:0007669"/>
    <property type="project" value="InterPro"/>
</dbReference>
<dbReference type="AlphaFoldDB" id="A0A8T2IH11"/>
<reference evidence="6" key="1">
    <citation type="thesis" date="2020" institute="ProQuest LLC" country="789 East Eisenhower Parkway, Ann Arbor, MI, USA">
        <title>Comparative Genomics and Chromosome Evolution.</title>
        <authorList>
            <person name="Mudd A.B."/>
        </authorList>
    </citation>
    <scope>NUCLEOTIDE SEQUENCE</scope>
    <source>
        <strain evidence="6">Female2</strain>
        <tissue evidence="6">Blood</tissue>
    </source>
</reference>
<feature type="chain" id="PRO_5035838255" description="Cocaine- and amphetamine-regulated transcript protein" evidence="5">
    <location>
        <begin position="28"/>
        <end position="109"/>
    </location>
</feature>
<sequence>MAHTVPPIASWVGLLLLYLVTVQGVFSRESTELSSREVRRVNEKDMLVELQDVLEKLQAKRILSWEAKLNQLPKCVIGEFCAVKRGSRIGKLCDCPRRSSCNYYFLKCL</sequence>
<evidence type="ECO:0000256" key="4">
    <source>
        <dbReference type="ARBA" id="ARBA00023157"/>
    </source>
</evidence>
<dbReference type="InterPro" id="IPR009106">
    <property type="entry name" value="CART"/>
</dbReference>
<dbReference type="PANTHER" id="PTHR16655">
    <property type="entry name" value="COCAINE AND AMPHETAMINE REGULATED TRANSCRIPT PROTEIN"/>
    <property type="match status" value="1"/>
</dbReference>
<comment type="similarity">
    <text evidence="2">Belongs to the CART family.</text>
</comment>
<dbReference type="CDD" id="cd22741">
    <property type="entry name" value="CART_CTD-like"/>
    <property type="match status" value="1"/>
</dbReference>
<keyword evidence="5" id="KW-0732">Signal</keyword>
<dbReference type="InterPro" id="IPR036722">
    <property type="entry name" value="CART_C_sf"/>
</dbReference>
<dbReference type="GO" id="GO:0032099">
    <property type="term" value="P:negative regulation of appetite"/>
    <property type="evidence" value="ECO:0007669"/>
    <property type="project" value="InterPro"/>
</dbReference>
<keyword evidence="4" id="KW-1015">Disulfide bond</keyword>
<evidence type="ECO:0000313" key="7">
    <source>
        <dbReference type="Proteomes" id="UP000812440"/>
    </source>
</evidence>
<evidence type="ECO:0000256" key="2">
    <source>
        <dbReference type="ARBA" id="ARBA00005294"/>
    </source>
</evidence>
<evidence type="ECO:0000256" key="3">
    <source>
        <dbReference type="ARBA" id="ARBA00022525"/>
    </source>
</evidence>
<dbReference type="EMBL" id="JAACNH010002355">
    <property type="protein sequence ID" value="KAG8429851.1"/>
    <property type="molecule type" value="Genomic_DNA"/>
</dbReference>
<name>A0A8T2IH11_9PIPI</name>
<dbReference type="GO" id="GO:0008343">
    <property type="term" value="P:adult feeding behavior"/>
    <property type="evidence" value="ECO:0007669"/>
    <property type="project" value="InterPro"/>
</dbReference>
<dbReference type="PANTHER" id="PTHR16655:SF4">
    <property type="entry name" value="COCAINE- AND AMPHETAMINE-REGULATED TRANSCRIPT PROTEIN"/>
    <property type="match status" value="1"/>
</dbReference>
<gene>
    <name evidence="6" type="ORF">GDO86_019037</name>
</gene>
<organism evidence="6 7">
    <name type="scientific">Hymenochirus boettgeri</name>
    <name type="common">Congo dwarf clawed frog</name>
    <dbReference type="NCBI Taxonomy" id="247094"/>
    <lineage>
        <taxon>Eukaryota</taxon>
        <taxon>Metazoa</taxon>
        <taxon>Chordata</taxon>
        <taxon>Craniata</taxon>
        <taxon>Vertebrata</taxon>
        <taxon>Euteleostomi</taxon>
        <taxon>Amphibia</taxon>
        <taxon>Batrachia</taxon>
        <taxon>Anura</taxon>
        <taxon>Pipoidea</taxon>
        <taxon>Pipidae</taxon>
        <taxon>Pipinae</taxon>
        <taxon>Hymenochirus</taxon>
    </lineage>
</organism>
<dbReference type="GO" id="GO:0005184">
    <property type="term" value="F:neuropeptide hormone activity"/>
    <property type="evidence" value="ECO:0007669"/>
    <property type="project" value="InterPro"/>
</dbReference>
<feature type="signal peptide" evidence="5">
    <location>
        <begin position="1"/>
        <end position="27"/>
    </location>
</feature>
<dbReference type="Gene3D" id="4.10.40.30">
    <property type="entry name" value="CART, C-terminal domain"/>
    <property type="match status" value="1"/>
</dbReference>
<comment type="subcellular location">
    <subcellularLocation>
        <location evidence="1">Secreted</location>
    </subcellularLocation>
</comment>
<evidence type="ECO:0008006" key="8">
    <source>
        <dbReference type="Google" id="ProtNLM"/>
    </source>
</evidence>
<keyword evidence="3" id="KW-0964">Secreted</keyword>
<proteinExistence type="inferred from homology"/>
<evidence type="ECO:0000313" key="6">
    <source>
        <dbReference type="EMBL" id="KAG8429851.1"/>
    </source>
</evidence>
<dbReference type="Proteomes" id="UP000812440">
    <property type="component" value="Unassembled WGS sequence"/>
</dbReference>
<accession>A0A8T2IH11</accession>
<dbReference type="GO" id="GO:0007186">
    <property type="term" value="P:G protein-coupled receptor signaling pathway"/>
    <property type="evidence" value="ECO:0007669"/>
    <property type="project" value="InterPro"/>
</dbReference>
<evidence type="ECO:0000256" key="1">
    <source>
        <dbReference type="ARBA" id="ARBA00004613"/>
    </source>
</evidence>
<keyword evidence="7" id="KW-1185">Reference proteome</keyword>
<dbReference type="GO" id="GO:0005615">
    <property type="term" value="C:extracellular space"/>
    <property type="evidence" value="ECO:0007669"/>
    <property type="project" value="InterPro"/>
</dbReference>